<name>A0ABU1JCS3_9MICC</name>
<feature type="domain" description="ATPase BadF/BadG/BcrA/BcrD type" evidence="1">
    <location>
        <begin position="7"/>
        <end position="286"/>
    </location>
</feature>
<accession>A0ABU1JCS3</accession>
<gene>
    <name evidence="2" type="ORF">JOE69_001924</name>
</gene>
<comment type="caution">
    <text evidence="2">The sequence shown here is derived from an EMBL/GenBank/DDBJ whole genome shotgun (WGS) entry which is preliminary data.</text>
</comment>
<dbReference type="EMBL" id="JAVDQF010000001">
    <property type="protein sequence ID" value="MDR6269686.1"/>
    <property type="molecule type" value="Genomic_DNA"/>
</dbReference>
<dbReference type="InterPro" id="IPR043129">
    <property type="entry name" value="ATPase_NBD"/>
</dbReference>
<organism evidence="2 3">
    <name type="scientific">Arthrobacter russicus</name>
    <dbReference type="NCBI Taxonomy" id="172040"/>
    <lineage>
        <taxon>Bacteria</taxon>
        <taxon>Bacillati</taxon>
        <taxon>Actinomycetota</taxon>
        <taxon>Actinomycetes</taxon>
        <taxon>Micrococcales</taxon>
        <taxon>Micrococcaceae</taxon>
        <taxon>Arthrobacter</taxon>
    </lineage>
</organism>
<proteinExistence type="predicted"/>
<dbReference type="Gene3D" id="3.30.420.40">
    <property type="match status" value="2"/>
</dbReference>
<evidence type="ECO:0000313" key="3">
    <source>
        <dbReference type="Proteomes" id="UP001185069"/>
    </source>
</evidence>
<dbReference type="Pfam" id="PF01869">
    <property type="entry name" value="BcrAD_BadFG"/>
    <property type="match status" value="1"/>
</dbReference>
<dbReference type="RefSeq" id="WP_309798194.1">
    <property type="nucleotide sequence ID" value="NZ_BAAAHY010000005.1"/>
</dbReference>
<dbReference type="InterPro" id="IPR052519">
    <property type="entry name" value="Euk-type_GlcNAc_Kinase"/>
</dbReference>
<evidence type="ECO:0000259" key="1">
    <source>
        <dbReference type="Pfam" id="PF01869"/>
    </source>
</evidence>
<evidence type="ECO:0000313" key="2">
    <source>
        <dbReference type="EMBL" id="MDR6269686.1"/>
    </source>
</evidence>
<dbReference type="PANTHER" id="PTHR43190:SF3">
    <property type="entry name" value="N-ACETYL-D-GLUCOSAMINE KINASE"/>
    <property type="match status" value="1"/>
</dbReference>
<dbReference type="PANTHER" id="PTHR43190">
    <property type="entry name" value="N-ACETYL-D-GLUCOSAMINE KINASE"/>
    <property type="match status" value="1"/>
</dbReference>
<dbReference type="InterPro" id="IPR002731">
    <property type="entry name" value="ATPase_BadF"/>
</dbReference>
<keyword evidence="3" id="KW-1185">Reference proteome</keyword>
<sequence>MALFLAVDAGGTSTRAAVLDQFGNCLGFGKAGPGNPISSGVERATESVSEASRQALGELSEPRPELQGAALAMAGGSVEVPLDGIQSTLRAHGLQNKAMIESDLLAMYLSGTHHSDGFALVSGTGAICARVEQFETSHVADGLGWLLGDQGSGYWIGHEAVLAVAAALDGRAPRTMLTGALLEQLAVPRSALRIEGRPAELQSFLLKIYALRPIQLAGFATLAFDAAEQGDQVAAEILRRAGRALLHSLAAVRPEGTALPLVIGGSILRAGSPVLQTVQEALPGVAVTRVEDGLAGAASIVLRRAGITVDEAVFTRIRDSLGGLRNR</sequence>
<protein>
    <submittedName>
        <fullName evidence="2">N-acetylglucosamine kinase-like BadF-type ATPase</fullName>
    </submittedName>
</protein>
<reference evidence="2 3" key="1">
    <citation type="submission" date="2023-07" db="EMBL/GenBank/DDBJ databases">
        <title>Sequencing the genomes of 1000 actinobacteria strains.</title>
        <authorList>
            <person name="Klenk H.-P."/>
        </authorList>
    </citation>
    <scope>NUCLEOTIDE SEQUENCE [LARGE SCALE GENOMIC DNA]</scope>
    <source>
        <strain evidence="2 3">DSM 14555</strain>
    </source>
</reference>
<dbReference type="Proteomes" id="UP001185069">
    <property type="component" value="Unassembled WGS sequence"/>
</dbReference>
<dbReference type="SUPFAM" id="SSF53067">
    <property type="entry name" value="Actin-like ATPase domain"/>
    <property type="match status" value="2"/>
</dbReference>